<comment type="similarity">
    <text evidence="7">Belongs to the TonB-dependent receptor family.</text>
</comment>
<dbReference type="Gene3D" id="2.60.40.1120">
    <property type="entry name" value="Carboxypeptidase-like, regulatory domain"/>
    <property type="match status" value="1"/>
</dbReference>
<accession>A0A4V2UTD2</accession>
<evidence type="ECO:0000256" key="5">
    <source>
        <dbReference type="ARBA" id="ARBA00023136"/>
    </source>
</evidence>
<comment type="caution">
    <text evidence="10">The sequence shown here is derived from an EMBL/GenBank/DDBJ whole genome shotgun (WGS) entry which is preliminary data.</text>
</comment>
<gene>
    <name evidence="10" type="ORF">EDD80_11211</name>
</gene>
<reference evidence="10 11" key="1">
    <citation type="submission" date="2019-03" db="EMBL/GenBank/DDBJ databases">
        <title>Genomic Encyclopedia of Type Strains, Phase IV (KMG-IV): sequencing the most valuable type-strain genomes for metagenomic binning, comparative biology and taxonomic classification.</title>
        <authorList>
            <person name="Goeker M."/>
        </authorList>
    </citation>
    <scope>NUCLEOTIDE SEQUENCE [LARGE SCALE GENOMIC DNA]</scope>
    <source>
        <strain evidence="10 11">DSM 21100</strain>
    </source>
</reference>
<evidence type="ECO:0000256" key="8">
    <source>
        <dbReference type="SAM" id="SignalP"/>
    </source>
</evidence>
<dbReference type="Pfam" id="PF13715">
    <property type="entry name" value="CarbopepD_reg_2"/>
    <property type="match status" value="1"/>
</dbReference>
<keyword evidence="6 7" id="KW-0998">Cell outer membrane</keyword>
<keyword evidence="2 7" id="KW-0813">Transport</keyword>
<dbReference type="Pfam" id="PF07715">
    <property type="entry name" value="Plug"/>
    <property type="match status" value="1"/>
</dbReference>
<dbReference type="OrthoDB" id="600887at2"/>
<dbReference type="InterPro" id="IPR039426">
    <property type="entry name" value="TonB-dep_rcpt-like"/>
</dbReference>
<dbReference type="Gene3D" id="2.40.170.20">
    <property type="entry name" value="TonB-dependent receptor, beta-barrel domain"/>
    <property type="match status" value="1"/>
</dbReference>
<dbReference type="SUPFAM" id="SSF49464">
    <property type="entry name" value="Carboxypeptidase regulatory domain-like"/>
    <property type="match status" value="1"/>
</dbReference>
<dbReference type="FunFam" id="2.60.40.1120:FF:000003">
    <property type="entry name" value="Outer membrane protein Omp121"/>
    <property type="match status" value="1"/>
</dbReference>
<evidence type="ECO:0000256" key="2">
    <source>
        <dbReference type="ARBA" id="ARBA00022448"/>
    </source>
</evidence>
<organism evidence="10 11">
    <name type="scientific">Anseongella ginsenosidimutans</name>
    <dbReference type="NCBI Taxonomy" id="496056"/>
    <lineage>
        <taxon>Bacteria</taxon>
        <taxon>Pseudomonadati</taxon>
        <taxon>Bacteroidota</taxon>
        <taxon>Sphingobacteriia</taxon>
        <taxon>Sphingobacteriales</taxon>
        <taxon>Sphingobacteriaceae</taxon>
        <taxon>Anseongella</taxon>
    </lineage>
</organism>
<evidence type="ECO:0000256" key="7">
    <source>
        <dbReference type="PROSITE-ProRule" id="PRU01360"/>
    </source>
</evidence>
<dbReference type="AlphaFoldDB" id="A0A4V2UTD2"/>
<feature type="chain" id="PRO_5021004960" evidence="8">
    <location>
        <begin position="22"/>
        <end position="1017"/>
    </location>
</feature>
<dbReference type="InterPro" id="IPR037066">
    <property type="entry name" value="Plug_dom_sf"/>
</dbReference>
<evidence type="ECO:0000313" key="10">
    <source>
        <dbReference type="EMBL" id="TCS85439.1"/>
    </source>
</evidence>
<dbReference type="NCBIfam" id="TIGR04056">
    <property type="entry name" value="OMP_RagA_SusC"/>
    <property type="match status" value="1"/>
</dbReference>
<keyword evidence="4 7" id="KW-0812">Transmembrane</keyword>
<evidence type="ECO:0000313" key="11">
    <source>
        <dbReference type="Proteomes" id="UP000295807"/>
    </source>
</evidence>
<feature type="domain" description="TonB-dependent receptor plug" evidence="9">
    <location>
        <begin position="116"/>
        <end position="222"/>
    </location>
</feature>
<evidence type="ECO:0000256" key="1">
    <source>
        <dbReference type="ARBA" id="ARBA00004571"/>
    </source>
</evidence>
<dbReference type="NCBIfam" id="TIGR04057">
    <property type="entry name" value="SusC_RagA_signa"/>
    <property type="match status" value="1"/>
</dbReference>
<dbReference type="InterPro" id="IPR008969">
    <property type="entry name" value="CarboxyPept-like_regulatory"/>
</dbReference>
<keyword evidence="8" id="KW-0732">Signal</keyword>
<dbReference type="InterPro" id="IPR036942">
    <property type="entry name" value="Beta-barrel_TonB_sf"/>
</dbReference>
<keyword evidence="3 7" id="KW-1134">Transmembrane beta strand</keyword>
<comment type="subcellular location">
    <subcellularLocation>
        <location evidence="1 7">Cell outer membrane</location>
        <topology evidence="1 7">Multi-pass membrane protein</topology>
    </subcellularLocation>
</comment>
<feature type="signal peptide" evidence="8">
    <location>
        <begin position="1"/>
        <end position="21"/>
    </location>
</feature>
<evidence type="ECO:0000259" key="9">
    <source>
        <dbReference type="Pfam" id="PF07715"/>
    </source>
</evidence>
<evidence type="ECO:0000256" key="3">
    <source>
        <dbReference type="ARBA" id="ARBA00022452"/>
    </source>
</evidence>
<keyword evidence="11" id="KW-1185">Reference proteome</keyword>
<sequence length="1017" mass="113517">MMKKLYVILFFCSLFQLDAAAQSFTVTGIVISEGGDPLPGVSVTVKNKQQGVITDLEGRYRLENVPPDDILVFSFVGFKTQEIPLESRTSINVTMEEDRAQLDQVVVVGYGTQRKVNLTGSVGSVDGETLTRRPVTNPVSMLQGQVPGLRVVQNSGEPGNEGLSVQIRGRGTFSDAGSDPLVLIDGVQGSLSDLNPNDIENISVLKDAASASIYGSRAANGVILVTTKKGKEGGFNLEYTGNFAIHQPTKMLDLITNSAEYMELWNEAKVNTGINNGLYTQEQIDLYRNATDRVQYPNADWVDIVFNPAPTQTHNLSFSGGRNGTHYHASVGYVDQEGVMKGFDYKKYNARFNLSSQINDMITFGANVSAMKGDAVRPRQGAVDVFISTLSQAPTYMPTLPDGSGRYSYKAYDFESNNKNIVAIIENEVFRSTTEYGMNVQGWTNVNLLKNLDWYTKAAIVGDFSQWDDWRPGVPLYNYHTGEFSTDLDVGGRGLIVENNQNIYTNVYTYLDYAATIGADHNISAMVGYSTEENNYEFLNGYRRDFFNDQLRELNAGGPAVQNSSGAEVEWALRSFFGRLNYNFKERYLLEVNLRYDGTSRLHPDTRWGAFPSVSAAWRLTEEPFMKNSGPGWLNDFKIRGSYGELGNQNIGNYPYQSLLSLTGNYPFDNANLSSGAAQIALANQDITWETTKVLDFGLDITVLKGLSATIDWYKKKTTDILRISQVTAIVGLDAPTINDGAMENTGVEVNLAYRNQVNAGAMKGFSYGVGLYLDRFRNKLVEFGEREIGGTTLKEEGRPWDTFYMLEWTGIFQTEEEIASAPKQYNDDTQPGDLRFRDQNGDNVVNDDDRITMDGQYPNFEYALNFDARWKGFDLSFFFQGVEGRKIFVNNWGALPFVQGSPPTEAWRDRWTPENPSSTMPKIYWGFNSPAKISRSSSFYLQDATYLRLKNITLGYTLPVSLTERFKVSRLRLFLSGDNLLTITDYPGLDPERGGSGSFVNYPQNKIFSMGLSVQF</sequence>
<dbReference type="EMBL" id="SMAD01000012">
    <property type="protein sequence ID" value="TCS85439.1"/>
    <property type="molecule type" value="Genomic_DNA"/>
</dbReference>
<evidence type="ECO:0000256" key="6">
    <source>
        <dbReference type="ARBA" id="ARBA00023237"/>
    </source>
</evidence>
<dbReference type="InterPro" id="IPR023996">
    <property type="entry name" value="TonB-dep_OMP_SusC/RagA"/>
</dbReference>
<dbReference type="FunFam" id="2.170.130.10:FF:000003">
    <property type="entry name" value="SusC/RagA family TonB-linked outer membrane protein"/>
    <property type="match status" value="1"/>
</dbReference>
<dbReference type="GO" id="GO:0009279">
    <property type="term" value="C:cell outer membrane"/>
    <property type="evidence" value="ECO:0007669"/>
    <property type="project" value="UniProtKB-SubCell"/>
</dbReference>
<proteinExistence type="inferred from homology"/>
<dbReference type="InterPro" id="IPR012910">
    <property type="entry name" value="Plug_dom"/>
</dbReference>
<protein>
    <submittedName>
        <fullName evidence="10">TonB-linked SusC/RagA family outer membrane protein</fullName>
    </submittedName>
</protein>
<dbReference type="SUPFAM" id="SSF56935">
    <property type="entry name" value="Porins"/>
    <property type="match status" value="1"/>
</dbReference>
<name>A0A4V2UTD2_9SPHI</name>
<dbReference type="Gene3D" id="2.170.130.10">
    <property type="entry name" value="TonB-dependent receptor, plug domain"/>
    <property type="match status" value="1"/>
</dbReference>
<dbReference type="InterPro" id="IPR023997">
    <property type="entry name" value="TonB-dep_OMP_SusC/RagA_CS"/>
</dbReference>
<dbReference type="PROSITE" id="PS52016">
    <property type="entry name" value="TONB_DEPENDENT_REC_3"/>
    <property type="match status" value="1"/>
</dbReference>
<keyword evidence="5 7" id="KW-0472">Membrane</keyword>
<dbReference type="Proteomes" id="UP000295807">
    <property type="component" value="Unassembled WGS sequence"/>
</dbReference>
<evidence type="ECO:0000256" key="4">
    <source>
        <dbReference type="ARBA" id="ARBA00022692"/>
    </source>
</evidence>
<dbReference type="RefSeq" id="WP_132130156.1">
    <property type="nucleotide sequence ID" value="NZ_CP042432.1"/>
</dbReference>